<gene>
    <name evidence="1" type="ORF">Lboz_3151</name>
</gene>
<organism evidence="1 2">
    <name type="scientific">Legionella bozemanae</name>
    <name type="common">Fluoribacter bozemanae</name>
    <dbReference type="NCBI Taxonomy" id="447"/>
    <lineage>
        <taxon>Bacteria</taxon>
        <taxon>Pseudomonadati</taxon>
        <taxon>Pseudomonadota</taxon>
        <taxon>Gammaproteobacteria</taxon>
        <taxon>Legionellales</taxon>
        <taxon>Legionellaceae</taxon>
        <taxon>Legionella</taxon>
    </lineage>
</organism>
<dbReference type="PATRIC" id="fig|447.4.peg.3366"/>
<proteinExistence type="predicted"/>
<keyword evidence="2" id="KW-1185">Reference proteome</keyword>
<dbReference type="EMBL" id="LNXU01000045">
    <property type="protein sequence ID" value="KTC69635.1"/>
    <property type="molecule type" value="Genomic_DNA"/>
</dbReference>
<comment type="caution">
    <text evidence="1">The sequence shown here is derived from an EMBL/GenBank/DDBJ whole genome shotgun (WGS) entry which is preliminary data.</text>
</comment>
<reference evidence="1 2" key="1">
    <citation type="submission" date="2015-11" db="EMBL/GenBank/DDBJ databases">
        <title>Genomic analysis of 38 Legionella species identifies large and diverse effector repertoires.</title>
        <authorList>
            <person name="Burstein D."/>
            <person name="Amaro F."/>
            <person name="Zusman T."/>
            <person name="Lifshitz Z."/>
            <person name="Cohen O."/>
            <person name="Gilbert J.A."/>
            <person name="Pupko T."/>
            <person name="Shuman H.A."/>
            <person name="Segal G."/>
        </authorList>
    </citation>
    <scope>NUCLEOTIDE SEQUENCE [LARGE SCALE GENOMIC DNA]</scope>
    <source>
        <strain evidence="1 2">WIGA</strain>
    </source>
</reference>
<evidence type="ECO:0000313" key="2">
    <source>
        <dbReference type="Proteomes" id="UP000054695"/>
    </source>
</evidence>
<dbReference type="RefSeq" id="WP_058460696.1">
    <property type="nucleotide sequence ID" value="NZ_CAAAIY010000007.1"/>
</dbReference>
<dbReference type="Proteomes" id="UP000054695">
    <property type="component" value="Unassembled WGS sequence"/>
</dbReference>
<name>A0A0W0RF00_LEGBO</name>
<protein>
    <submittedName>
        <fullName evidence="1">Uncharacterized protein</fullName>
    </submittedName>
</protein>
<sequence>MPGNNIRDFSFFIQNIHLPQSIYFPKNDYELVAKIMAYFHTEIVVDNVSDTDMPALAKIFEEYFENNPLINKSIQEFIDSLLVILVDNDKLGLLTIFSNIGDATRQLEILLAPHHTHFARAAEPKNLPLFNSSSTKEIKKCGISITSATDLFPEKNLKHAKDLIYGLEFNQNVPVNELKLDYLNDQIILGNNLDVNRIYFQLFIDRLQEKLNLSRSDLFTKEDFIVFLTGGSGERSRAQIKLGNLFIEIACGGKGSLAFDIYYIDNNRNVLLPLMNCMRPRYSRATFDYEHCLPFSASMFGLHTRMDNRLPPSLTRDMAKDRAKDRLEADELNNLINLREIFLGLALGRTICDFPNLKQELKKFYGAAVQNNVAPNSSFFKSSTATFSPLLSNESQLKM</sequence>
<evidence type="ECO:0000313" key="1">
    <source>
        <dbReference type="EMBL" id="KTC69635.1"/>
    </source>
</evidence>
<dbReference type="AlphaFoldDB" id="A0A0W0RF00"/>
<accession>A0A0W0RF00</accession>